<name>A0A5N5WGM2_9EURO</name>
<dbReference type="AlphaFoldDB" id="A0A5N5WGM2"/>
<keyword evidence="2" id="KW-1185">Reference proteome</keyword>
<protein>
    <submittedName>
        <fullName evidence="1">Uncharacterized protein</fullName>
    </submittedName>
</protein>
<evidence type="ECO:0000313" key="2">
    <source>
        <dbReference type="Proteomes" id="UP000326565"/>
    </source>
</evidence>
<accession>A0A5N5WGM2</accession>
<organism evidence="1 2">
    <name type="scientific">Aspergillus leporis</name>
    <dbReference type="NCBI Taxonomy" id="41062"/>
    <lineage>
        <taxon>Eukaryota</taxon>
        <taxon>Fungi</taxon>
        <taxon>Dikarya</taxon>
        <taxon>Ascomycota</taxon>
        <taxon>Pezizomycotina</taxon>
        <taxon>Eurotiomycetes</taxon>
        <taxon>Eurotiomycetidae</taxon>
        <taxon>Eurotiales</taxon>
        <taxon>Aspergillaceae</taxon>
        <taxon>Aspergillus</taxon>
        <taxon>Aspergillus subgen. Circumdati</taxon>
    </lineage>
</organism>
<dbReference type="EMBL" id="ML732519">
    <property type="protein sequence ID" value="KAB8067259.1"/>
    <property type="molecule type" value="Genomic_DNA"/>
</dbReference>
<dbReference type="Proteomes" id="UP000326565">
    <property type="component" value="Unassembled WGS sequence"/>
</dbReference>
<gene>
    <name evidence="1" type="ORF">BDV29DRAFT_95853</name>
</gene>
<proteinExistence type="predicted"/>
<reference evidence="1 2" key="1">
    <citation type="submission" date="2019-04" db="EMBL/GenBank/DDBJ databases">
        <title>Friends and foes A comparative genomics study of 23 Aspergillus species from section Flavi.</title>
        <authorList>
            <consortium name="DOE Joint Genome Institute"/>
            <person name="Kjaerbolling I."/>
            <person name="Vesth T."/>
            <person name="Frisvad J.C."/>
            <person name="Nybo J.L."/>
            <person name="Theobald S."/>
            <person name="Kildgaard S."/>
            <person name="Isbrandt T."/>
            <person name="Kuo A."/>
            <person name="Sato A."/>
            <person name="Lyhne E.K."/>
            <person name="Kogle M.E."/>
            <person name="Wiebenga A."/>
            <person name="Kun R.S."/>
            <person name="Lubbers R.J."/>
            <person name="Makela M.R."/>
            <person name="Barry K."/>
            <person name="Chovatia M."/>
            <person name="Clum A."/>
            <person name="Daum C."/>
            <person name="Haridas S."/>
            <person name="He G."/>
            <person name="LaButti K."/>
            <person name="Lipzen A."/>
            <person name="Mondo S."/>
            <person name="Riley R."/>
            <person name="Salamov A."/>
            <person name="Simmons B.A."/>
            <person name="Magnuson J.K."/>
            <person name="Henrissat B."/>
            <person name="Mortensen U.H."/>
            <person name="Larsen T.O."/>
            <person name="Devries R.P."/>
            <person name="Grigoriev I.V."/>
            <person name="Machida M."/>
            <person name="Baker S.E."/>
            <person name="Andersen M.R."/>
        </authorList>
    </citation>
    <scope>NUCLEOTIDE SEQUENCE [LARGE SCALE GENOMIC DNA]</scope>
    <source>
        <strain evidence="1 2">CBS 151.66</strain>
    </source>
</reference>
<sequence length="227" mass="25386">MLSDYFLSHSLLVVTCSFANPMAAITGLDMLITFIPESVGRQPCLLLLQTLRLCFDAEIFNLPRSAIQLRASVGLTRYVSSVHNPLFRPYYNDINFWSSEFRSTSSLLFLGVWSHFHAILSPFPLSVFAHRHPLSLPITTDPNLNIQVSTFSWRIFGATTSAGISPTSARILGRVWSVSQRIPIKAHGDSSQGRGIMSMVLPMDINDVLLSQFKYQLQHALYTSHGI</sequence>
<evidence type="ECO:0000313" key="1">
    <source>
        <dbReference type="EMBL" id="KAB8067259.1"/>
    </source>
</evidence>